<dbReference type="Proteomes" id="UP000176914">
    <property type="component" value="Unassembled WGS sequence"/>
</dbReference>
<proteinExistence type="predicted"/>
<comment type="caution">
    <text evidence="1">The sequence shown here is derived from an EMBL/GenBank/DDBJ whole genome shotgun (WGS) entry which is preliminary data.</text>
</comment>
<accession>A0A1F6E6C8</accession>
<dbReference type="Gene3D" id="3.30.565.10">
    <property type="entry name" value="Histidine kinase-like ATPase, C-terminal domain"/>
    <property type="match status" value="1"/>
</dbReference>
<dbReference type="EMBL" id="MFLL01000015">
    <property type="protein sequence ID" value="OGG69253.1"/>
    <property type="molecule type" value="Genomic_DNA"/>
</dbReference>
<protein>
    <submittedName>
        <fullName evidence="1">Uncharacterized protein</fullName>
    </submittedName>
</protein>
<evidence type="ECO:0000313" key="2">
    <source>
        <dbReference type="Proteomes" id="UP000176914"/>
    </source>
</evidence>
<organism evidence="1 2">
    <name type="scientific">Candidatus Kaiserbacteria bacterium RIFCSPHIGHO2_02_FULL_55_25</name>
    <dbReference type="NCBI Taxonomy" id="1798498"/>
    <lineage>
        <taxon>Bacteria</taxon>
        <taxon>Candidatus Kaiseribacteriota</taxon>
    </lineage>
</organism>
<dbReference type="AlphaFoldDB" id="A0A1F6E6C8"/>
<gene>
    <name evidence="1" type="ORF">A3C20_03105</name>
</gene>
<reference evidence="1 2" key="1">
    <citation type="journal article" date="2016" name="Nat. Commun.">
        <title>Thousands of microbial genomes shed light on interconnected biogeochemical processes in an aquifer system.</title>
        <authorList>
            <person name="Anantharaman K."/>
            <person name="Brown C.T."/>
            <person name="Hug L.A."/>
            <person name="Sharon I."/>
            <person name="Castelle C.J."/>
            <person name="Probst A.J."/>
            <person name="Thomas B.C."/>
            <person name="Singh A."/>
            <person name="Wilkins M.J."/>
            <person name="Karaoz U."/>
            <person name="Brodie E.L."/>
            <person name="Williams K.H."/>
            <person name="Hubbard S.S."/>
            <person name="Banfield J.F."/>
        </authorList>
    </citation>
    <scope>NUCLEOTIDE SEQUENCE [LARGE SCALE GENOMIC DNA]</scope>
</reference>
<evidence type="ECO:0000313" key="1">
    <source>
        <dbReference type="EMBL" id="OGG69253.1"/>
    </source>
</evidence>
<sequence>MKVHLPNSAFLGNIDSFFNSLDMSDTNTLQISANKKWISVHPLVLAMVAALGQTVRPENIACEVFEAKSKHYFERMGLFRFLGVRSGIDVVEHESAGRFVPLTQIQSQEALSKFVTDMIPLLHLSPAHAEPIRYIVTELVRNVIEHAESPHGAFVAAQYYEKSNSIRIGIADVGVGIKKTIGRSHRVSGDLSAIGLALTPGITGTTAREGGTEQNAGAGLFFIKSIASINGDFFAIYSGSALYKLLRQHATKRHILHADPFRDRHSARENLPQWTGTAVGIDMMLDETEKFSALLEHIRGTYARAVRERRKERYKKPRFV</sequence>
<dbReference type="SUPFAM" id="SSF55874">
    <property type="entry name" value="ATPase domain of HSP90 chaperone/DNA topoisomerase II/histidine kinase"/>
    <property type="match status" value="1"/>
</dbReference>
<dbReference type="InterPro" id="IPR036890">
    <property type="entry name" value="HATPase_C_sf"/>
</dbReference>
<name>A0A1F6E6C8_9BACT</name>